<feature type="signal peptide" evidence="1">
    <location>
        <begin position="1"/>
        <end position="26"/>
    </location>
</feature>
<reference evidence="3" key="1">
    <citation type="submission" date="2014-12" db="EMBL/GenBank/DDBJ databases">
        <title>Complete genome sequence of a multi-drug resistant Klebsiella pneumoniae.</title>
        <authorList>
            <person name="Hua X."/>
            <person name="Chen Q."/>
            <person name="Li X."/>
            <person name="Feng Y."/>
            <person name="Ruan Z."/>
            <person name="Yu Y."/>
        </authorList>
    </citation>
    <scope>NUCLEOTIDE SEQUENCE [LARGE SCALE GENOMIC DNA]</scope>
    <source>
        <strain evidence="3">5.12</strain>
    </source>
</reference>
<dbReference type="Pfam" id="PF11306">
    <property type="entry name" value="DUF3108"/>
    <property type="match status" value="1"/>
</dbReference>
<dbReference type="RefSeq" id="WP_075607997.1">
    <property type="nucleotide sequence ID" value="NZ_CP052766.1"/>
</dbReference>
<feature type="chain" id="PRO_5028958202" evidence="1">
    <location>
        <begin position="27"/>
        <end position="253"/>
    </location>
</feature>
<evidence type="ECO:0000313" key="2">
    <source>
        <dbReference type="EMBL" id="QJR80701.1"/>
    </source>
</evidence>
<dbReference type="OrthoDB" id="6007799at2"/>
<dbReference type="InterPro" id="IPR021457">
    <property type="entry name" value="DUF3108"/>
</dbReference>
<proteinExistence type="predicted"/>
<dbReference type="EMBL" id="CP052766">
    <property type="protein sequence ID" value="QJR80701.1"/>
    <property type="molecule type" value="Genomic_DNA"/>
</dbReference>
<accession>A0A6M4MBZ1</accession>
<organism evidence="2 3">
    <name type="scientific">Alteromonas pelagimontana</name>
    <dbReference type="NCBI Taxonomy" id="1858656"/>
    <lineage>
        <taxon>Bacteria</taxon>
        <taxon>Pseudomonadati</taxon>
        <taxon>Pseudomonadota</taxon>
        <taxon>Gammaproteobacteria</taxon>
        <taxon>Alteromonadales</taxon>
        <taxon>Alteromonadaceae</taxon>
        <taxon>Alteromonas/Salinimonas group</taxon>
        <taxon>Alteromonas</taxon>
    </lineage>
</organism>
<reference evidence="2 3" key="2">
    <citation type="submission" date="2020-04" db="EMBL/GenBank/DDBJ databases">
        <title>Complete genome sequence of Alteromonas pelagimontana 5.12T.</title>
        <authorList>
            <person name="Sinha R.K."/>
            <person name="Krishnan K.P."/>
            <person name="Kurian J.P."/>
        </authorList>
    </citation>
    <scope>NUCLEOTIDE SEQUENCE [LARGE SCALE GENOMIC DNA]</scope>
    <source>
        <strain evidence="2 3">5.12</strain>
    </source>
</reference>
<dbReference type="Proteomes" id="UP000219285">
    <property type="component" value="Chromosome"/>
</dbReference>
<evidence type="ECO:0000256" key="1">
    <source>
        <dbReference type="SAM" id="SignalP"/>
    </source>
</evidence>
<sequence>MKKVTSLRLLYQLSLIMLIVAAPAFAQSPASETSDRSDDVSDPLNRYQIRYNVTRDGDNYGKATRELAVDDEGTYQLSTYFTASILFYDIERREKARFVVEDKSIVPLKYTLSDSRTFKRTKNTAYLFDPSAHTVKGAEGEAATSVPEKIYDPLLVYEALRVAVSRGLRGDTTFNVYDGGKPEQFHFTYNGSETIETSLGKFETEKFTRVRETSARKTAIWFATSVNYLPVQVTQENEGDEQATLTVAELNLL</sequence>
<keyword evidence="3" id="KW-1185">Reference proteome</keyword>
<protein>
    <submittedName>
        <fullName evidence="2">DUF3108 domain-containing protein</fullName>
    </submittedName>
</protein>
<dbReference type="KEGG" id="apel:CA267_007865"/>
<dbReference type="AlphaFoldDB" id="A0A6M4MBZ1"/>
<evidence type="ECO:0000313" key="3">
    <source>
        <dbReference type="Proteomes" id="UP000219285"/>
    </source>
</evidence>
<keyword evidence="1" id="KW-0732">Signal</keyword>
<name>A0A6M4MBZ1_9ALTE</name>
<gene>
    <name evidence="2" type="ORF">CA267_007865</name>
</gene>